<gene>
    <name evidence="1" type="ORF">JHL16_10635</name>
</gene>
<evidence type="ECO:0000313" key="1">
    <source>
        <dbReference type="EMBL" id="MBK1866810.1"/>
    </source>
</evidence>
<reference evidence="1" key="1">
    <citation type="submission" date="2021-01" db="EMBL/GenBank/DDBJ databases">
        <authorList>
            <person name="Sun Q."/>
        </authorList>
    </citation>
    <scope>NUCLEOTIDE SEQUENCE</scope>
    <source>
        <strain evidence="1">YIM B02566</strain>
    </source>
</reference>
<sequence length="174" mass="18943">MIYLVGGPPRVGKSTLALIALEEAGIPYCSTDMIVGMLELGAPQLGVRHGFHADKANSMTGLLTHFVCCADIGNDAYLIEGDVITPTFAQLIAPQLSEMRAVFLGNSALTLDDLRHAPDWLENSETAEYETVRHKIVARSQQLRTECEQLGYAYVEMSQDRNASFAAALKALDL</sequence>
<organism evidence="1 2">
    <name type="scientific">Taklimakanibacter albus</name>
    <dbReference type="NCBI Taxonomy" id="2800327"/>
    <lineage>
        <taxon>Bacteria</taxon>
        <taxon>Pseudomonadati</taxon>
        <taxon>Pseudomonadota</taxon>
        <taxon>Alphaproteobacteria</taxon>
        <taxon>Hyphomicrobiales</taxon>
        <taxon>Aestuariivirgaceae</taxon>
        <taxon>Taklimakanibacter</taxon>
    </lineage>
</organism>
<accession>A0ACC5R2D2</accession>
<name>A0ACC5R2D2_9HYPH</name>
<comment type="caution">
    <text evidence="1">The sequence shown here is derived from an EMBL/GenBank/DDBJ whole genome shotgun (WGS) entry which is preliminary data.</text>
</comment>
<protein>
    <submittedName>
        <fullName evidence="1">Uncharacterized protein</fullName>
    </submittedName>
</protein>
<dbReference type="EMBL" id="JAENHL010000006">
    <property type="protein sequence ID" value="MBK1866810.1"/>
    <property type="molecule type" value="Genomic_DNA"/>
</dbReference>
<evidence type="ECO:0000313" key="2">
    <source>
        <dbReference type="Proteomes" id="UP000616151"/>
    </source>
</evidence>
<proteinExistence type="predicted"/>
<dbReference type="Proteomes" id="UP000616151">
    <property type="component" value="Unassembled WGS sequence"/>
</dbReference>
<keyword evidence="2" id="KW-1185">Reference proteome</keyword>